<gene>
    <name evidence="2" type="ordered locus">Srot_2401</name>
</gene>
<dbReference type="RefSeq" id="WP_013139295.1">
    <property type="nucleotide sequence ID" value="NC_014168.1"/>
</dbReference>
<evidence type="ECO:0000313" key="2">
    <source>
        <dbReference type="EMBL" id="ADG98845.1"/>
    </source>
</evidence>
<dbReference type="OrthoDB" id="9884374at2"/>
<proteinExistence type="predicted"/>
<dbReference type="EMBL" id="CP001958">
    <property type="protein sequence ID" value="ADG98845.1"/>
    <property type="molecule type" value="Genomic_DNA"/>
</dbReference>
<accession>D6ZAV9</accession>
<dbReference type="HOGENOM" id="CLU_171849_0_0_11"/>
<protein>
    <submittedName>
        <fullName evidence="2">Uncharacterized protein</fullName>
    </submittedName>
</protein>
<feature type="compositionally biased region" description="Basic and acidic residues" evidence="1">
    <location>
        <begin position="71"/>
        <end position="84"/>
    </location>
</feature>
<evidence type="ECO:0000313" key="3">
    <source>
        <dbReference type="Proteomes" id="UP000002247"/>
    </source>
</evidence>
<name>D6ZAV9_SEGRD</name>
<keyword evidence="3" id="KW-1185">Reference proteome</keyword>
<reference evidence="2 3" key="1">
    <citation type="journal article" date="2010" name="Stand. Genomic Sci.">
        <title>Complete genome sequence of Segniliparus rotundus type strain (CDC 1076).</title>
        <authorList>
            <person name="Sikorski J."/>
            <person name="Lapidus A."/>
            <person name="Copeland A."/>
            <person name="Misra M."/>
            <person name="Glavina Del Rio T."/>
            <person name="Nolan M."/>
            <person name="Lucas S."/>
            <person name="Chen F."/>
            <person name="Tice H."/>
            <person name="Cheng J.F."/>
            <person name="Jando M."/>
            <person name="Schneider S."/>
            <person name="Bruce D."/>
            <person name="Goodwin L."/>
            <person name="Pitluck S."/>
            <person name="Liolios K."/>
            <person name="Mikhailova N."/>
            <person name="Pati A."/>
            <person name="Ivanova N."/>
            <person name="Mavromatis K."/>
            <person name="Chen A."/>
            <person name="Palaniappan K."/>
            <person name="Chertkov O."/>
            <person name="Land M."/>
            <person name="Hauser L."/>
            <person name="Chang Y.J."/>
            <person name="Jeffries C.D."/>
            <person name="Brettin T."/>
            <person name="Detter J.C."/>
            <person name="Han C."/>
            <person name="Rohde M."/>
            <person name="Goker M."/>
            <person name="Bristow J."/>
            <person name="Eisen J.A."/>
            <person name="Markowitz V."/>
            <person name="Hugenholtz P."/>
            <person name="Kyrpides N.C."/>
            <person name="Klenk H.P."/>
        </authorList>
    </citation>
    <scope>NUCLEOTIDE SEQUENCE [LARGE SCALE GENOMIC DNA]</scope>
    <source>
        <strain evidence="3">ATCC BAA-972 / CDC 1076 / CIP 108378 / DSM 44985 / JCM 13578</strain>
    </source>
</reference>
<dbReference type="KEGG" id="srt:Srot_2401"/>
<organism evidence="2 3">
    <name type="scientific">Segniliparus rotundus (strain ATCC BAA-972 / CDC 1076 / CIP 108378 / DSM 44985 / JCM 13578)</name>
    <dbReference type="NCBI Taxonomy" id="640132"/>
    <lineage>
        <taxon>Bacteria</taxon>
        <taxon>Bacillati</taxon>
        <taxon>Actinomycetota</taxon>
        <taxon>Actinomycetes</taxon>
        <taxon>Mycobacteriales</taxon>
        <taxon>Segniliparaceae</taxon>
        <taxon>Segniliparus</taxon>
    </lineage>
</organism>
<dbReference type="Proteomes" id="UP000002247">
    <property type="component" value="Chromosome"/>
</dbReference>
<evidence type="ECO:0000256" key="1">
    <source>
        <dbReference type="SAM" id="MobiDB-lite"/>
    </source>
</evidence>
<feature type="region of interest" description="Disordered" evidence="1">
    <location>
        <begin position="30"/>
        <end position="56"/>
    </location>
</feature>
<sequence length="112" mass="11639">MADPTPAPANPADVYLDPDRARALALEAQEAVKNASKDSHEARERRPELGGASDEASVAVKEALLALLEGSRGRDEAASEKADDTLASTFSGIDLTTGTDTASGDDIGKVMR</sequence>
<dbReference type="STRING" id="640132.Srot_2401"/>
<dbReference type="AlphaFoldDB" id="D6ZAV9"/>
<feature type="compositionally biased region" description="Polar residues" evidence="1">
    <location>
        <begin position="86"/>
        <end position="102"/>
    </location>
</feature>
<feature type="compositionally biased region" description="Basic and acidic residues" evidence="1">
    <location>
        <begin position="35"/>
        <end position="48"/>
    </location>
</feature>
<feature type="region of interest" description="Disordered" evidence="1">
    <location>
        <begin position="71"/>
        <end position="112"/>
    </location>
</feature>